<comment type="caution">
    <text evidence="2">The sequence shown here is derived from an EMBL/GenBank/DDBJ whole genome shotgun (WGS) entry which is preliminary data.</text>
</comment>
<dbReference type="EMBL" id="JAGSYN010000106">
    <property type="protein sequence ID" value="KAG7664137.1"/>
    <property type="molecule type" value="Genomic_DNA"/>
</dbReference>
<dbReference type="GO" id="GO:0003676">
    <property type="term" value="F:nucleic acid binding"/>
    <property type="evidence" value="ECO:0007669"/>
    <property type="project" value="InterPro"/>
</dbReference>
<evidence type="ECO:0000313" key="2">
    <source>
        <dbReference type="EMBL" id="KAG7664137.1"/>
    </source>
</evidence>
<dbReference type="GO" id="GO:0004523">
    <property type="term" value="F:RNA-DNA hybrid ribonuclease activity"/>
    <property type="evidence" value="ECO:0007669"/>
    <property type="project" value="InterPro"/>
</dbReference>
<dbReference type="PANTHER" id="PTHR10642:SF25">
    <property type="entry name" value="RNASE H TYPE-1 DOMAIN-CONTAINING PROTEIN"/>
    <property type="match status" value="1"/>
</dbReference>
<dbReference type="Pfam" id="PF01693">
    <property type="entry name" value="Cauli_VI"/>
    <property type="match status" value="1"/>
</dbReference>
<evidence type="ECO:0000313" key="3">
    <source>
        <dbReference type="Proteomes" id="UP000694255"/>
    </source>
</evidence>
<dbReference type="PIRSF" id="PIRSF036852">
    <property type="entry name" value="Ribonuclease_H1_euk"/>
    <property type="match status" value="1"/>
</dbReference>
<dbReference type="PANTHER" id="PTHR10642">
    <property type="entry name" value="RIBONUCLEASE H1"/>
    <property type="match status" value="1"/>
</dbReference>
<dbReference type="InterPro" id="IPR017067">
    <property type="entry name" value="RNase_H1_euk"/>
</dbReference>
<accession>A0A8J5QJC3</accession>
<keyword evidence="3" id="KW-1185">Reference proteome</keyword>
<dbReference type="CDD" id="cd09280">
    <property type="entry name" value="RNase_HI_eukaryote_like"/>
    <property type="match status" value="1"/>
</dbReference>
<dbReference type="GO" id="GO:0043137">
    <property type="term" value="P:DNA replication, removal of RNA primer"/>
    <property type="evidence" value="ECO:0007669"/>
    <property type="project" value="TreeGrafter"/>
</dbReference>
<dbReference type="InterPro" id="IPR011320">
    <property type="entry name" value="RNase_H1_N"/>
</dbReference>
<evidence type="ECO:0000259" key="1">
    <source>
        <dbReference type="PROSITE" id="PS50879"/>
    </source>
</evidence>
<proteinExistence type="predicted"/>
<sequence>MKYYAILVGGNPGVFSKQSNWTKEILGYKNTKFRKFNSEIDALQYVAKGGKIENVFVDGSCRGHNNTHRIPSAGFGIYYGPDDNRNRAEPLESGTKPTTPQRAEFMAIIHALRNAHRALLDGTARSPVRILSDSPDCVHTYYKWGDKWKTNGWKKSKGGTIRNVDLIQEMLNLKEQINIHYASKGWSNIDVAHVKSHSGNLANNEAHRVANLGANQAEARIRSKCHVSSLVVTIGNRTDKSGEPFIPS</sequence>
<dbReference type="Proteomes" id="UP000694255">
    <property type="component" value="Unassembled WGS sequence"/>
</dbReference>
<dbReference type="OrthoDB" id="407198at2759"/>
<gene>
    <name evidence="2" type="ORF">J8A68_002320</name>
</gene>
<protein>
    <recommendedName>
        <fullName evidence="1">RNase H type-1 domain-containing protein</fullName>
    </recommendedName>
</protein>
<dbReference type="AlphaFoldDB" id="A0A8J5QJC3"/>
<dbReference type="Pfam" id="PF00075">
    <property type="entry name" value="RNase_H"/>
    <property type="match status" value="1"/>
</dbReference>
<dbReference type="InterPro" id="IPR050092">
    <property type="entry name" value="RNase_H"/>
</dbReference>
<dbReference type="GeneID" id="73469121"/>
<feature type="domain" description="RNase H type-1" evidence="1">
    <location>
        <begin position="49"/>
        <end position="215"/>
    </location>
</feature>
<name>A0A8J5QJC3_9ASCO</name>
<dbReference type="PROSITE" id="PS50879">
    <property type="entry name" value="RNASE_H_1"/>
    <property type="match status" value="1"/>
</dbReference>
<dbReference type="InterPro" id="IPR002156">
    <property type="entry name" value="RNaseH_domain"/>
</dbReference>
<reference evidence="2 3" key="1">
    <citation type="journal article" date="2021" name="DNA Res.">
        <title>Genome analysis of Candida subhashii reveals its hybrid nature and dual mitochondrial genome conformations.</title>
        <authorList>
            <person name="Mixao V."/>
            <person name="Hegedusova E."/>
            <person name="Saus E."/>
            <person name="Pryszcz L.P."/>
            <person name="Cillingova A."/>
            <person name="Nosek J."/>
            <person name="Gabaldon T."/>
        </authorList>
    </citation>
    <scope>NUCLEOTIDE SEQUENCE [LARGE SCALE GENOMIC DNA]</scope>
    <source>
        <strain evidence="2 3">CBS 10753</strain>
    </source>
</reference>
<dbReference type="RefSeq" id="XP_049264369.1">
    <property type="nucleotide sequence ID" value="XM_049406058.1"/>
</dbReference>
<organism evidence="2 3">
    <name type="scientific">[Candida] subhashii</name>
    <dbReference type="NCBI Taxonomy" id="561895"/>
    <lineage>
        <taxon>Eukaryota</taxon>
        <taxon>Fungi</taxon>
        <taxon>Dikarya</taxon>
        <taxon>Ascomycota</taxon>
        <taxon>Saccharomycotina</taxon>
        <taxon>Pichiomycetes</taxon>
        <taxon>Debaryomycetaceae</taxon>
        <taxon>Spathaspora</taxon>
    </lineage>
</organism>